<comment type="caution">
    <text evidence="2">The sequence shown here is derived from an EMBL/GenBank/DDBJ whole genome shotgun (WGS) entry which is preliminary data.</text>
</comment>
<sequence>MSSTSPSLQNIQRQHREQNSSSGKFHIFLCFTAAILLLFEDNDAFYPRWLVMAMYKNQTKDGTLYMMLRRCREVKSEITRQQQQQEEILLRSDERQQPIAPPESPSPPYEKVVQPSTER</sequence>
<dbReference type="AlphaFoldDB" id="A0A819HES6"/>
<proteinExistence type="predicted"/>
<protein>
    <submittedName>
        <fullName evidence="2">Uncharacterized protein</fullName>
    </submittedName>
</protein>
<name>A0A819HES6_9BILA</name>
<dbReference type="EMBL" id="CAJOBE010003756">
    <property type="protein sequence ID" value="CAF3898830.1"/>
    <property type="molecule type" value="Genomic_DNA"/>
</dbReference>
<reference evidence="2" key="1">
    <citation type="submission" date="2021-02" db="EMBL/GenBank/DDBJ databases">
        <authorList>
            <person name="Nowell W R."/>
        </authorList>
    </citation>
    <scope>NUCLEOTIDE SEQUENCE</scope>
</reference>
<feature type="compositionally biased region" description="Pro residues" evidence="1">
    <location>
        <begin position="99"/>
        <end position="108"/>
    </location>
</feature>
<accession>A0A819HES6</accession>
<evidence type="ECO:0000313" key="2">
    <source>
        <dbReference type="EMBL" id="CAF3898830.1"/>
    </source>
</evidence>
<evidence type="ECO:0000256" key="1">
    <source>
        <dbReference type="SAM" id="MobiDB-lite"/>
    </source>
</evidence>
<feature type="region of interest" description="Disordered" evidence="1">
    <location>
        <begin position="90"/>
        <end position="119"/>
    </location>
</feature>
<organism evidence="2 3">
    <name type="scientific">Rotaria sordida</name>
    <dbReference type="NCBI Taxonomy" id="392033"/>
    <lineage>
        <taxon>Eukaryota</taxon>
        <taxon>Metazoa</taxon>
        <taxon>Spiralia</taxon>
        <taxon>Gnathifera</taxon>
        <taxon>Rotifera</taxon>
        <taxon>Eurotatoria</taxon>
        <taxon>Bdelloidea</taxon>
        <taxon>Philodinida</taxon>
        <taxon>Philodinidae</taxon>
        <taxon>Rotaria</taxon>
    </lineage>
</organism>
<evidence type="ECO:0000313" key="3">
    <source>
        <dbReference type="Proteomes" id="UP000663874"/>
    </source>
</evidence>
<dbReference type="Proteomes" id="UP000663874">
    <property type="component" value="Unassembled WGS sequence"/>
</dbReference>
<gene>
    <name evidence="2" type="ORF">FNK824_LOCUS20461</name>
</gene>